<sequence length="67" mass="7420">MNTSSNFGKDSIWSLIAKNGIPSMLTMVIVIIYNLADTFFVGQTHKKNLGIVFHTGIHAFILLILGR</sequence>
<evidence type="ECO:0000313" key="3">
    <source>
        <dbReference type="Proteomes" id="UP001473063"/>
    </source>
</evidence>
<dbReference type="RefSeq" id="WP_349057699.1">
    <property type="nucleotide sequence ID" value="NZ_JBBMEJ010000039.1"/>
</dbReference>
<accession>A0ABV1BIS8</accession>
<name>A0ABV1BIS8_9FIRM</name>
<organism evidence="2 3">
    <name type="scientific">Blautia aquisgranensis</name>
    <dbReference type="NCBI Taxonomy" id="3133153"/>
    <lineage>
        <taxon>Bacteria</taxon>
        <taxon>Bacillati</taxon>
        <taxon>Bacillota</taxon>
        <taxon>Clostridia</taxon>
        <taxon>Lachnospirales</taxon>
        <taxon>Lachnospiraceae</taxon>
        <taxon>Blautia</taxon>
    </lineage>
</organism>
<protein>
    <recommendedName>
        <fullName evidence="4">MATE family efflux transporter</fullName>
    </recommendedName>
</protein>
<evidence type="ECO:0008006" key="4">
    <source>
        <dbReference type="Google" id="ProtNLM"/>
    </source>
</evidence>
<reference evidence="2 3" key="1">
    <citation type="submission" date="2024-03" db="EMBL/GenBank/DDBJ databases">
        <title>Human intestinal bacterial collection.</title>
        <authorList>
            <person name="Pauvert C."/>
            <person name="Hitch T.C.A."/>
            <person name="Clavel T."/>
        </authorList>
    </citation>
    <scope>NUCLEOTIDE SEQUENCE [LARGE SCALE GENOMIC DNA]</scope>
    <source>
        <strain evidence="2 3">CLA-JM-H16</strain>
    </source>
</reference>
<feature type="transmembrane region" description="Helical" evidence="1">
    <location>
        <begin position="12"/>
        <end position="36"/>
    </location>
</feature>
<proteinExistence type="predicted"/>
<comment type="caution">
    <text evidence="2">The sequence shown here is derived from an EMBL/GenBank/DDBJ whole genome shotgun (WGS) entry which is preliminary data.</text>
</comment>
<dbReference type="Proteomes" id="UP001473063">
    <property type="component" value="Unassembled WGS sequence"/>
</dbReference>
<gene>
    <name evidence="2" type="ORF">WMO28_16665</name>
</gene>
<keyword evidence="3" id="KW-1185">Reference proteome</keyword>
<evidence type="ECO:0000256" key="1">
    <source>
        <dbReference type="SAM" id="Phobius"/>
    </source>
</evidence>
<keyword evidence="1" id="KW-0812">Transmembrane</keyword>
<evidence type="ECO:0000313" key="2">
    <source>
        <dbReference type="EMBL" id="MEQ2372523.1"/>
    </source>
</evidence>
<keyword evidence="1" id="KW-0472">Membrane</keyword>
<keyword evidence="1" id="KW-1133">Transmembrane helix</keyword>
<dbReference type="EMBL" id="JBBMEJ010000039">
    <property type="protein sequence ID" value="MEQ2372523.1"/>
    <property type="molecule type" value="Genomic_DNA"/>
</dbReference>
<feature type="transmembrane region" description="Helical" evidence="1">
    <location>
        <begin position="48"/>
        <end position="66"/>
    </location>
</feature>